<dbReference type="Pfam" id="PF00582">
    <property type="entry name" value="Usp"/>
    <property type="match status" value="2"/>
</dbReference>
<evidence type="ECO:0000313" key="5">
    <source>
        <dbReference type="EMBL" id="NMH97537.1"/>
    </source>
</evidence>
<dbReference type="PANTHER" id="PTHR46268">
    <property type="entry name" value="STRESS RESPONSE PROTEIN NHAX"/>
    <property type="match status" value="1"/>
</dbReference>
<feature type="domain" description="UspA" evidence="4">
    <location>
        <begin position="8"/>
        <end position="146"/>
    </location>
</feature>
<name>A0ABX1S9P8_9PSEU</name>
<evidence type="ECO:0000256" key="1">
    <source>
        <dbReference type="ARBA" id="ARBA00008791"/>
    </source>
</evidence>
<dbReference type="InterPro" id="IPR006016">
    <property type="entry name" value="UspA"/>
</dbReference>
<comment type="caution">
    <text evidence="5">The sequence shown here is derived from an EMBL/GenBank/DDBJ whole genome shotgun (WGS) entry which is preliminary data.</text>
</comment>
<organism evidence="5 6">
    <name type="scientific">Pseudonocardia acidicola</name>
    <dbReference type="NCBI Taxonomy" id="2724939"/>
    <lineage>
        <taxon>Bacteria</taxon>
        <taxon>Bacillati</taxon>
        <taxon>Actinomycetota</taxon>
        <taxon>Actinomycetes</taxon>
        <taxon>Pseudonocardiales</taxon>
        <taxon>Pseudonocardiaceae</taxon>
        <taxon>Pseudonocardia</taxon>
    </lineage>
</organism>
<dbReference type="EMBL" id="JAAXLA010000013">
    <property type="protein sequence ID" value="NMH97537.1"/>
    <property type="molecule type" value="Genomic_DNA"/>
</dbReference>
<dbReference type="PANTHER" id="PTHR46268:SF27">
    <property type="entry name" value="UNIVERSAL STRESS PROTEIN RV2623"/>
    <property type="match status" value="1"/>
</dbReference>
<dbReference type="Gene3D" id="3.40.50.620">
    <property type="entry name" value="HUPs"/>
    <property type="match status" value="2"/>
</dbReference>
<dbReference type="SUPFAM" id="SSF52402">
    <property type="entry name" value="Adenine nucleotide alpha hydrolases-like"/>
    <property type="match status" value="2"/>
</dbReference>
<keyword evidence="6" id="KW-1185">Reference proteome</keyword>
<evidence type="ECO:0000313" key="6">
    <source>
        <dbReference type="Proteomes" id="UP000820669"/>
    </source>
</evidence>
<dbReference type="InterPro" id="IPR014729">
    <property type="entry name" value="Rossmann-like_a/b/a_fold"/>
</dbReference>
<feature type="domain" description="UspA" evidence="4">
    <location>
        <begin position="159"/>
        <end position="293"/>
    </location>
</feature>
<dbReference type="RefSeq" id="WP_169380988.1">
    <property type="nucleotide sequence ID" value="NZ_JAAXLA010000013.1"/>
</dbReference>
<dbReference type="Proteomes" id="UP000820669">
    <property type="component" value="Unassembled WGS sequence"/>
</dbReference>
<evidence type="ECO:0000256" key="2">
    <source>
        <dbReference type="ARBA" id="ARBA00022741"/>
    </source>
</evidence>
<evidence type="ECO:0000256" key="3">
    <source>
        <dbReference type="ARBA" id="ARBA00022840"/>
    </source>
</evidence>
<reference evidence="5 6" key="1">
    <citation type="submission" date="2020-04" db="EMBL/GenBank/DDBJ databases">
        <authorList>
            <person name="Klaysubun C."/>
            <person name="Duangmal K."/>
            <person name="Lipun K."/>
        </authorList>
    </citation>
    <scope>NUCLEOTIDE SEQUENCE [LARGE SCALE GENOMIC DNA]</scope>
    <source>
        <strain evidence="5 6">K10HN5</strain>
    </source>
</reference>
<dbReference type="PRINTS" id="PR01438">
    <property type="entry name" value="UNVRSLSTRESS"/>
</dbReference>
<accession>A0ABX1S9P8</accession>
<gene>
    <name evidence="5" type="ORF">HF526_09460</name>
</gene>
<sequence>MTVQQAARRVVAGVDGSESACEAVRWAAVEAALRNVPLRLVNAFGWMTTAHLGDPGLGVAYREVLLEAARDQLGAAAAVARAAAPGIEIEQEVRTGYPAPVLTDESKRTQLLVLGSRGLGGFTGLLVGSVAVSVAAHASCPVVVVRGPVSDRPAPGAAPVVVGVDGSPMSEAALAFAFDTAALRRAPLIAVHTWRDVMLDPTMVPLLDWDAIEADERLVLAERLAGWSEKYPDVEVRRLVTRDRPARALVEQSGGAQLVVVGARGRGGFTGLLLGSVSQALLRHSRCPVAVVRSDDEGAAAGGADGR</sequence>
<keyword evidence="2" id="KW-0547">Nucleotide-binding</keyword>
<dbReference type="InterPro" id="IPR006015">
    <property type="entry name" value="Universal_stress_UspA"/>
</dbReference>
<comment type="similarity">
    <text evidence="1">Belongs to the universal stress protein A family.</text>
</comment>
<proteinExistence type="inferred from homology"/>
<protein>
    <submittedName>
        <fullName evidence="5">Universal stress protein</fullName>
    </submittedName>
</protein>
<keyword evidence="3" id="KW-0067">ATP-binding</keyword>
<evidence type="ECO:0000259" key="4">
    <source>
        <dbReference type="Pfam" id="PF00582"/>
    </source>
</evidence>